<comment type="caution">
    <text evidence="2">The sequence shown here is derived from an EMBL/GenBank/DDBJ whole genome shotgun (WGS) entry which is preliminary data.</text>
</comment>
<evidence type="ECO:0000256" key="1">
    <source>
        <dbReference type="SAM" id="Phobius"/>
    </source>
</evidence>
<name>A0A7V3KPU0_UNCW3</name>
<keyword evidence="1" id="KW-0472">Membrane</keyword>
<accession>A0A7V3KPU0</accession>
<feature type="transmembrane region" description="Helical" evidence="1">
    <location>
        <begin position="34"/>
        <end position="54"/>
    </location>
</feature>
<feature type="transmembrane region" description="Helical" evidence="1">
    <location>
        <begin position="93"/>
        <end position="118"/>
    </location>
</feature>
<dbReference type="AlphaFoldDB" id="A0A7V3KPU0"/>
<reference evidence="2" key="1">
    <citation type="journal article" date="2020" name="mSystems">
        <title>Genome- and Community-Level Interaction Insights into Carbon Utilization and Element Cycling Functions of Hydrothermarchaeota in Hydrothermal Sediment.</title>
        <authorList>
            <person name="Zhou Z."/>
            <person name="Liu Y."/>
            <person name="Xu W."/>
            <person name="Pan J."/>
            <person name="Luo Z.H."/>
            <person name="Li M."/>
        </authorList>
    </citation>
    <scope>NUCLEOTIDE SEQUENCE [LARGE SCALE GENOMIC DNA]</scope>
    <source>
        <strain evidence="2">SpSt-754</strain>
    </source>
</reference>
<keyword evidence="1" id="KW-1133">Transmembrane helix</keyword>
<feature type="transmembrane region" description="Helical" evidence="1">
    <location>
        <begin position="138"/>
        <end position="161"/>
    </location>
</feature>
<feature type="transmembrane region" description="Helical" evidence="1">
    <location>
        <begin position="66"/>
        <end position="86"/>
    </location>
</feature>
<feature type="transmembrane region" description="Helical" evidence="1">
    <location>
        <begin position="168"/>
        <end position="186"/>
    </location>
</feature>
<sequence length="214" mass="24196">MSNIIWTWVAAFFTLAILSFLYKDNPFYKFAEHVYVGSSAAFMVLYVWVFDAYPKLVMGFTEKVGVQRYLLVIPLILSLFILLRFVKPLSWLSVWSISFTVGMAAGLGITGLTQGFLVPQVQASMLPLFVKGSTVGETILYTFNNLIIVFGTIFTILYFYFSREHKGVLGVSSKVGITILMITFGASFGYTIMARISLLIGRIYFLLHNWLRLV</sequence>
<organism evidence="2">
    <name type="scientific">candidate division WOR-3 bacterium</name>
    <dbReference type="NCBI Taxonomy" id="2052148"/>
    <lineage>
        <taxon>Bacteria</taxon>
        <taxon>Bacteria division WOR-3</taxon>
    </lineage>
</organism>
<proteinExistence type="predicted"/>
<protein>
    <submittedName>
        <fullName evidence="2">Uncharacterized protein</fullName>
    </submittedName>
</protein>
<gene>
    <name evidence="2" type="ORF">ENV38_06695</name>
</gene>
<keyword evidence="1" id="KW-0812">Transmembrane</keyword>
<feature type="transmembrane region" description="Helical" evidence="1">
    <location>
        <begin position="6"/>
        <end position="22"/>
    </location>
</feature>
<evidence type="ECO:0000313" key="2">
    <source>
        <dbReference type="EMBL" id="HGB36573.1"/>
    </source>
</evidence>
<dbReference type="EMBL" id="DTGD01000253">
    <property type="protein sequence ID" value="HGB36573.1"/>
    <property type="molecule type" value="Genomic_DNA"/>
</dbReference>